<sequence>MTQTRKQIFVRLAVTTALATTGLAGCSGKVAPTASHSAAKAELALQKGKASKAVQHAEAAVLASPRDAGARTLLGNAYLESGRFQSAAQSFADAVALGDNGPRTVVSLALAQIGAGDQAGAIETLERWEAAIDPADFGLAIALAGQPERGVHVLSNAIRGGENTTKTRQNLAYAYALSGQWRASRLMVAEDVPADQVGDRMAEWGALASPQMSRVRVAHLMGVGIEADQGQPAMLALSNNPSVEMLAAETATDEVVVEDEAPAFAFAGELPPVDDAPVALDSADAGLADAGLSVAQPRKQFVAAEVAQAVPAPAPAKSRVADAAPARATAPVAAPSLSLAKGNYNIQLGSYFSMSDAQEGWRKFQSMYPQLSDAQKVITKARVNGKIYYRVAAAGFAKDSARGLCSTVKGKGGGCIAYASGNPLPGHLGDAAIRVATR</sequence>
<evidence type="ECO:0000256" key="1">
    <source>
        <dbReference type="PROSITE-ProRule" id="PRU00339"/>
    </source>
</evidence>
<feature type="chain" id="PRO_5032796354" evidence="2">
    <location>
        <begin position="20"/>
        <end position="438"/>
    </location>
</feature>
<dbReference type="Proteomes" id="UP000444185">
    <property type="component" value="Unassembled WGS sequence"/>
</dbReference>
<dbReference type="PROSITE" id="PS50005">
    <property type="entry name" value="TPR"/>
    <property type="match status" value="1"/>
</dbReference>
<evidence type="ECO:0000256" key="2">
    <source>
        <dbReference type="SAM" id="SignalP"/>
    </source>
</evidence>
<dbReference type="RefSeq" id="WP_160608085.1">
    <property type="nucleotide sequence ID" value="NZ_WTYF01000004.1"/>
</dbReference>
<evidence type="ECO:0000259" key="3">
    <source>
        <dbReference type="Pfam" id="PF05036"/>
    </source>
</evidence>
<evidence type="ECO:0000313" key="4">
    <source>
        <dbReference type="EMBL" id="MXO51371.1"/>
    </source>
</evidence>
<keyword evidence="1" id="KW-0802">TPR repeat</keyword>
<dbReference type="PROSITE" id="PS51257">
    <property type="entry name" value="PROKAR_LIPOPROTEIN"/>
    <property type="match status" value="1"/>
</dbReference>
<gene>
    <name evidence="4" type="ORF">GRI42_08655</name>
</gene>
<proteinExistence type="predicted"/>
<dbReference type="InterPro" id="IPR011990">
    <property type="entry name" value="TPR-like_helical_dom_sf"/>
</dbReference>
<dbReference type="InterPro" id="IPR019734">
    <property type="entry name" value="TPR_rpt"/>
</dbReference>
<dbReference type="EMBL" id="WTYF01000004">
    <property type="protein sequence ID" value="MXO51371.1"/>
    <property type="molecule type" value="Genomic_DNA"/>
</dbReference>
<feature type="signal peptide" evidence="2">
    <location>
        <begin position="1"/>
        <end position="19"/>
    </location>
</feature>
<dbReference type="SUPFAM" id="SSF48452">
    <property type="entry name" value="TPR-like"/>
    <property type="match status" value="1"/>
</dbReference>
<keyword evidence="2" id="KW-0732">Signal</keyword>
<dbReference type="InterPro" id="IPR007730">
    <property type="entry name" value="SPOR-like_dom"/>
</dbReference>
<comment type="caution">
    <text evidence="4">The sequence shown here is derived from an EMBL/GenBank/DDBJ whole genome shotgun (WGS) entry which is preliminary data.</text>
</comment>
<protein>
    <submittedName>
        <fullName evidence="4">Tetratricopeptide repeat protein</fullName>
    </submittedName>
</protein>
<dbReference type="Pfam" id="PF05036">
    <property type="entry name" value="SPOR"/>
    <property type="match status" value="1"/>
</dbReference>
<reference evidence="4 5" key="1">
    <citation type="submission" date="2019-12" db="EMBL/GenBank/DDBJ databases">
        <title>Genomic-based taxomic classification of the family Erythrobacteraceae.</title>
        <authorList>
            <person name="Xu L."/>
        </authorList>
    </citation>
    <scope>NUCLEOTIDE SEQUENCE [LARGE SCALE GENOMIC DNA]</scope>
    <source>
        <strain evidence="4 5">DSM 16225</strain>
    </source>
</reference>
<accession>A0A844XZY8</accession>
<evidence type="ECO:0000313" key="5">
    <source>
        <dbReference type="Proteomes" id="UP000444185"/>
    </source>
</evidence>
<name>A0A844XZY8_9SPHN</name>
<dbReference type="AlphaFoldDB" id="A0A844XZY8"/>
<dbReference type="Pfam" id="PF14559">
    <property type="entry name" value="TPR_19"/>
    <property type="match status" value="1"/>
</dbReference>
<feature type="domain" description="SPOR" evidence="3">
    <location>
        <begin position="340"/>
        <end position="416"/>
    </location>
</feature>
<dbReference type="GO" id="GO:0042834">
    <property type="term" value="F:peptidoglycan binding"/>
    <property type="evidence" value="ECO:0007669"/>
    <property type="project" value="InterPro"/>
</dbReference>
<dbReference type="InterPro" id="IPR036680">
    <property type="entry name" value="SPOR-like_sf"/>
</dbReference>
<organism evidence="4 5">
    <name type="scientific">Qipengyuania gaetbuli</name>
    <dbReference type="NCBI Taxonomy" id="266952"/>
    <lineage>
        <taxon>Bacteria</taxon>
        <taxon>Pseudomonadati</taxon>
        <taxon>Pseudomonadota</taxon>
        <taxon>Alphaproteobacteria</taxon>
        <taxon>Sphingomonadales</taxon>
        <taxon>Erythrobacteraceae</taxon>
        <taxon>Qipengyuania</taxon>
    </lineage>
</organism>
<feature type="repeat" description="TPR" evidence="1">
    <location>
        <begin position="68"/>
        <end position="101"/>
    </location>
</feature>
<dbReference type="OrthoDB" id="7388953at2"/>
<dbReference type="Gene3D" id="3.30.70.1070">
    <property type="entry name" value="Sporulation related repeat"/>
    <property type="match status" value="1"/>
</dbReference>
<dbReference type="Gene3D" id="1.25.40.10">
    <property type="entry name" value="Tetratricopeptide repeat domain"/>
    <property type="match status" value="1"/>
</dbReference>
<keyword evidence="5" id="KW-1185">Reference proteome</keyword>